<dbReference type="AlphaFoldDB" id="A0A8C3HPK2"/>
<evidence type="ECO:0000256" key="1">
    <source>
        <dbReference type="SAM" id="MobiDB-lite"/>
    </source>
</evidence>
<sequence length="565" mass="65179">MNVYIQHLPHGQELRVASPSAVLGGADEKLAHIALDDGAEMVQVVGDVVHSLLAELAVQPLVPVYGLADGAVQAVSIGDDVEAEPALVPQVFVLLLHLGQFTDSIQEDFMIYKNILQAQYEEKIQEQASNLCRQINDRLRDIEAFHKQKEVKIRQSYQQQLCDALAVLRVDYEKNYRIQEDTDSSLAASWKVLIKTLQEKESKIQKLEAELQEYQENEDTKMIIFDNDDDNEKNMLEKENEDFREEVSRLLDRISHLEESLKRSEKENNKLDKEVRGMQLKMEKDEKTVQKLIEAQEKIKMELEKERSLNQSMLKEQKDIETKVEKKLSDLKEKIPALKEKDTKKKETVKSGSEITVPHESRESQKGYHKQQQKKSPSYKEAEKRALLAEIEKLKISEDQEKQHIQRYWSEFLRHSFNSINILTFCGFFYFSLKNEVEQINRSWAKKFQILKKSLHAIKDEMFLRHTLYRQAAAFNHASLNQPYAVPLYIETGARQINERRGGLYFPFSPLPQIRSESTAAMEETDLNIVKIPTGTEMCCLYEDVSGDEEFVGGPPFPSPPSTLT</sequence>
<evidence type="ECO:0000313" key="3">
    <source>
        <dbReference type="Ensembl" id="ENSCPBP00000021235.1"/>
    </source>
</evidence>
<dbReference type="Pfam" id="PF15821">
    <property type="entry name" value="DUF4709"/>
    <property type="match status" value="1"/>
</dbReference>
<dbReference type="InterPro" id="IPR040119">
    <property type="entry name" value="C10orf67-like"/>
</dbReference>
<proteinExistence type="predicted"/>
<evidence type="ECO:0000259" key="2">
    <source>
        <dbReference type="Pfam" id="PF15821"/>
    </source>
</evidence>
<protein>
    <recommendedName>
        <fullName evidence="2">DUF4709 domain-containing protein</fullName>
    </recommendedName>
</protein>
<name>A0A8C3HPK2_CHRPI</name>
<feature type="compositionally biased region" description="Basic and acidic residues" evidence="1">
    <location>
        <begin position="357"/>
        <end position="366"/>
    </location>
</feature>
<accession>A0A8C3HPK2</accession>
<dbReference type="GeneTree" id="ENSGT00390000003836"/>
<dbReference type="Ensembl" id="ENSCPBT00000024986.1">
    <property type="protein sequence ID" value="ENSCPBP00000021235.1"/>
    <property type="gene ID" value="ENSCPBG00000015259.1"/>
</dbReference>
<reference evidence="3" key="1">
    <citation type="submission" date="2025-08" db="UniProtKB">
        <authorList>
            <consortium name="Ensembl"/>
        </authorList>
    </citation>
    <scope>IDENTIFICATION</scope>
</reference>
<feature type="domain" description="DUF4709" evidence="2">
    <location>
        <begin position="97"/>
        <end position="169"/>
    </location>
</feature>
<feature type="region of interest" description="Disordered" evidence="1">
    <location>
        <begin position="339"/>
        <end position="380"/>
    </location>
</feature>
<keyword evidence="4" id="KW-1185">Reference proteome</keyword>
<dbReference type="PANTHER" id="PTHR22382:SF7">
    <property type="entry name" value="RIKEN CDNA 4921504E06 GENE"/>
    <property type="match status" value="1"/>
</dbReference>
<evidence type="ECO:0000313" key="4">
    <source>
        <dbReference type="Proteomes" id="UP000694380"/>
    </source>
</evidence>
<feature type="compositionally biased region" description="Basic and acidic residues" evidence="1">
    <location>
        <begin position="339"/>
        <end position="349"/>
    </location>
</feature>
<reference evidence="3" key="2">
    <citation type="submission" date="2025-09" db="UniProtKB">
        <authorList>
            <consortium name="Ensembl"/>
        </authorList>
    </citation>
    <scope>IDENTIFICATION</scope>
</reference>
<dbReference type="Proteomes" id="UP000694380">
    <property type="component" value="Unplaced"/>
</dbReference>
<organism evidence="3 4">
    <name type="scientific">Chrysemys picta bellii</name>
    <name type="common">Western painted turtle</name>
    <name type="synonym">Emys bellii</name>
    <dbReference type="NCBI Taxonomy" id="8478"/>
    <lineage>
        <taxon>Eukaryota</taxon>
        <taxon>Metazoa</taxon>
        <taxon>Chordata</taxon>
        <taxon>Craniata</taxon>
        <taxon>Vertebrata</taxon>
        <taxon>Euteleostomi</taxon>
        <taxon>Archelosauria</taxon>
        <taxon>Testudinata</taxon>
        <taxon>Testudines</taxon>
        <taxon>Cryptodira</taxon>
        <taxon>Durocryptodira</taxon>
        <taxon>Testudinoidea</taxon>
        <taxon>Emydidae</taxon>
        <taxon>Chrysemys</taxon>
    </lineage>
</organism>
<dbReference type="PANTHER" id="PTHR22382">
    <property type="entry name" value="RIKEN CDNA 4921504E06 GENE"/>
    <property type="match status" value="1"/>
</dbReference>
<dbReference type="InterPro" id="IPR031651">
    <property type="entry name" value="DUF4709"/>
</dbReference>